<dbReference type="EMBL" id="JARBHB010000003">
    <property type="protein sequence ID" value="KAJ8889890.1"/>
    <property type="molecule type" value="Genomic_DNA"/>
</dbReference>
<keyword evidence="3" id="KW-1185">Reference proteome</keyword>
<feature type="region of interest" description="Disordered" evidence="1">
    <location>
        <begin position="1"/>
        <end position="24"/>
    </location>
</feature>
<reference evidence="2 3" key="1">
    <citation type="submission" date="2023-02" db="EMBL/GenBank/DDBJ databases">
        <title>LHISI_Scaffold_Assembly.</title>
        <authorList>
            <person name="Stuart O.P."/>
            <person name="Cleave R."/>
            <person name="Magrath M.J.L."/>
            <person name="Mikheyev A.S."/>
        </authorList>
    </citation>
    <scope>NUCLEOTIDE SEQUENCE [LARGE SCALE GENOMIC DNA]</scope>
    <source>
        <strain evidence="2">Daus_M_001</strain>
        <tissue evidence="2">Leg muscle</tissue>
    </source>
</reference>
<comment type="caution">
    <text evidence="2">The sequence shown here is derived from an EMBL/GenBank/DDBJ whole genome shotgun (WGS) entry which is preliminary data.</text>
</comment>
<proteinExistence type="predicted"/>
<feature type="compositionally biased region" description="Polar residues" evidence="1">
    <location>
        <begin position="1"/>
        <end position="17"/>
    </location>
</feature>
<accession>A0ABQ9HZU3</accession>
<evidence type="ECO:0000313" key="3">
    <source>
        <dbReference type="Proteomes" id="UP001159363"/>
    </source>
</evidence>
<dbReference type="Proteomes" id="UP001159363">
    <property type="component" value="Chromosome 3"/>
</dbReference>
<evidence type="ECO:0000256" key="1">
    <source>
        <dbReference type="SAM" id="MobiDB-lite"/>
    </source>
</evidence>
<gene>
    <name evidence="2" type="ORF">PR048_009395</name>
</gene>
<evidence type="ECO:0000313" key="2">
    <source>
        <dbReference type="EMBL" id="KAJ8889890.1"/>
    </source>
</evidence>
<organism evidence="2 3">
    <name type="scientific">Dryococelus australis</name>
    <dbReference type="NCBI Taxonomy" id="614101"/>
    <lineage>
        <taxon>Eukaryota</taxon>
        <taxon>Metazoa</taxon>
        <taxon>Ecdysozoa</taxon>
        <taxon>Arthropoda</taxon>
        <taxon>Hexapoda</taxon>
        <taxon>Insecta</taxon>
        <taxon>Pterygota</taxon>
        <taxon>Neoptera</taxon>
        <taxon>Polyneoptera</taxon>
        <taxon>Phasmatodea</taxon>
        <taxon>Verophasmatodea</taxon>
        <taxon>Anareolatae</taxon>
        <taxon>Phasmatidae</taxon>
        <taxon>Eurycanthinae</taxon>
        <taxon>Dryococelus</taxon>
    </lineage>
</organism>
<protein>
    <submittedName>
        <fullName evidence="2">Uncharacterized protein</fullName>
    </submittedName>
</protein>
<sequence length="87" mass="9622">MSVKKLQSTSLNTTSCKPHSGTEGPNIAHVFVGGEAFSLSSIVMIPYSGNILPDKKNYIIIDYHELGGMWRERLAFSQTNGTFFTRP</sequence>
<name>A0ABQ9HZU3_9NEOP</name>